<dbReference type="EMBL" id="FNKH01000002">
    <property type="protein sequence ID" value="SDQ53437.1"/>
    <property type="molecule type" value="Genomic_DNA"/>
</dbReference>
<feature type="transmembrane region" description="Helical" evidence="8">
    <location>
        <begin position="550"/>
        <end position="572"/>
    </location>
</feature>
<feature type="transmembrane region" description="Helical" evidence="8">
    <location>
        <begin position="420"/>
        <end position="441"/>
    </location>
</feature>
<dbReference type="InterPro" id="IPR035906">
    <property type="entry name" value="MetI-like_sf"/>
</dbReference>
<evidence type="ECO:0000256" key="7">
    <source>
        <dbReference type="ARBA" id="ARBA00023136"/>
    </source>
</evidence>
<dbReference type="GO" id="GO:0005886">
    <property type="term" value="C:plasma membrane"/>
    <property type="evidence" value="ECO:0007669"/>
    <property type="project" value="UniProtKB-SubCell"/>
</dbReference>
<comment type="subcellular location">
    <subcellularLocation>
        <location evidence="1">Cell inner membrane</location>
        <topology evidence="1">Multi-pass membrane protein</topology>
    </subcellularLocation>
    <subcellularLocation>
        <location evidence="8">Cell membrane</location>
        <topology evidence="8">Multi-pass membrane protein</topology>
    </subcellularLocation>
</comment>
<feature type="transmembrane region" description="Helical" evidence="8">
    <location>
        <begin position="503"/>
        <end position="530"/>
    </location>
</feature>
<dbReference type="PROSITE" id="PS50928">
    <property type="entry name" value="ABC_TM1"/>
    <property type="match status" value="2"/>
</dbReference>
<feature type="transmembrane region" description="Helical" evidence="8">
    <location>
        <begin position="386"/>
        <end position="408"/>
    </location>
</feature>
<evidence type="ECO:0000259" key="10">
    <source>
        <dbReference type="PROSITE" id="PS50928"/>
    </source>
</evidence>
<feature type="transmembrane region" description="Helical" evidence="8">
    <location>
        <begin position="340"/>
        <end position="366"/>
    </location>
</feature>
<dbReference type="Proteomes" id="UP000181917">
    <property type="component" value="Unassembled WGS sequence"/>
</dbReference>
<sequence length="581" mass="60628">MSVHPRTSTGSRGPAVPATGAPAVDVPGELTDAAPPGAAPSGTAAPSVALPRIVPSGPTPPGPRPPVRGPLRRRRSGARPPYGTVAAAVVISLATLVPLGFVIVMTVATGWETAAALIFRPRVGELLFNTVALVLAAVPLCIVIGIAAAWLVERTQLPGARFWSLVLAAPLAVPAFVNSYAWVSTIPSLGGIGGGTLISVLSYYPLVYIPAAAALRRMDPALEQSAASLGLGRWRTFFRVVLPQLWLPITGGSLLVGLHLLAEFGAFSMIRFATFTTAIMEQYQSTFNGAAANMLASVLVFICLLMLLAESRLRGNARYARLGSGVASRPPALPLGRYRIAAVVGVLALAVLALGVPLGNIVRWLLAGGAGIWDLPVIGETLLQTLGFGLAGALLTVVLAFPVAWLAVRYPGWFTKLESTNYITSSLPGIVVALAFITVAINVARPLYQTVPLVIAAYVLLFLPRALVNLRAGLAQAPQELEEAAQSLGSPPFKTFLRVTLRLTAPAAAGGAALVFLGIANELTATLLLAPTGVNTLATRFWALSSEIDYTGAAPYALILILLSLPMTYLLYTQSQKAAGQ</sequence>
<feature type="transmembrane region" description="Helical" evidence="8">
    <location>
        <begin position="245"/>
        <end position="270"/>
    </location>
</feature>
<evidence type="ECO:0000256" key="9">
    <source>
        <dbReference type="SAM" id="MobiDB-lite"/>
    </source>
</evidence>
<proteinExistence type="inferred from homology"/>
<evidence type="ECO:0000256" key="4">
    <source>
        <dbReference type="ARBA" id="ARBA00022519"/>
    </source>
</evidence>
<feature type="compositionally biased region" description="Low complexity" evidence="9">
    <location>
        <begin position="13"/>
        <end position="56"/>
    </location>
</feature>
<feature type="compositionally biased region" description="Polar residues" evidence="9">
    <location>
        <begin position="1"/>
        <end position="11"/>
    </location>
</feature>
<feature type="transmembrane region" description="Helical" evidence="8">
    <location>
        <begin position="126"/>
        <end position="150"/>
    </location>
</feature>
<dbReference type="Pfam" id="PF00528">
    <property type="entry name" value="BPD_transp_1"/>
    <property type="match status" value="2"/>
</dbReference>
<feature type="transmembrane region" description="Helical" evidence="8">
    <location>
        <begin position="189"/>
        <end position="209"/>
    </location>
</feature>
<evidence type="ECO:0000256" key="5">
    <source>
        <dbReference type="ARBA" id="ARBA00022692"/>
    </source>
</evidence>
<dbReference type="CDD" id="cd06261">
    <property type="entry name" value="TM_PBP2"/>
    <property type="match status" value="2"/>
</dbReference>
<feature type="transmembrane region" description="Helical" evidence="8">
    <location>
        <begin position="290"/>
        <end position="309"/>
    </location>
</feature>
<evidence type="ECO:0000256" key="2">
    <source>
        <dbReference type="ARBA" id="ARBA00022448"/>
    </source>
</evidence>
<dbReference type="InterPro" id="IPR000515">
    <property type="entry name" value="MetI-like"/>
</dbReference>
<keyword evidence="5 8" id="KW-0812">Transmembrane</keyword>
<evidence type="ECO:0000256" key="1">
    <source>
        <dbReference type="ARBA" id="ARBA00004429"/>
    </source>
</evidence>
<dbReference type="AlphaFoldDB" id="A0A1H1BNB7"/>
<dbReference type="PANTHER" id="PTHR43357">
    <property type="entry name" value="INNER MEMBRANE ABC TRANSPORTER PERMEASE PROTEIN YDCV"/>
    <property type="match status" value="1"/>
</dbReference>
<accession>A0A1H1BNB7</accession>
<feature type="region of interest" description="Disordered" evidence="9">
    <location>
        <begin position="1"/>
        <end position="79"/>
    </location>
</feature>
<feature type="transmembrane region" description="Helical" evidence="8">
    <location>
        <begin position="162"/>
        <end position="183"/>
    </location>
</feature>
<evidence type="ECO:0000256" key="8">
    <source>
        <dbReference type="RuleBase" id="RU363032"/>
    </source>
</evidence>
<gene>
    <name evidence="11" type="ORF">SAMN04489742_1492</name>
</gene>
<organism evidence="11 12">
    <name type="scientific">Crystallibacter crystallopoietes</name>
    <dbReference type="NCBI Taxonomy" id="37928"/>
    <lineage>
        <taxon>Bacteria</taxon>
        <taxon>Bacillati</taxon>
        <taxon>Actinomycetota</taxon>
        <taxon>Actinomycetes</taxon>
        <taxon>Micrococcales</taxon>
        <taxon>Micrococcaceae</taxon>
        <taxon>Crystallibacter</taxon>
    </lineage>
</organism>
<dbReference type="STRING" id="37928.SAMN04489742_1492"/>
<keyword evidence="7 8" id="KW-0472">Membrane</keyword>
<keyword evidence="3" id="KW-1003">Cell membrane</keyword>
<evidence type="ECO:0000256" key="6">
    <source>
        <dbReference type="ARBA" id="ARBA00022989"/>
    </source>
</evidence>
<feature type="domain" description="ABC transmembrane type-1" evidence="10">
    <location>
        <begin position="127"/>
        <end position="308"/>
    </location>
</feature>
<comment type="similarity">
    <text evidence="8">Belongs to the binding-protein-dependent transport system permease family.</text>
</comment>
<name>A0A1H1BNB7_9MICC</name>
<keyword evidence="2 8" id="KW-0813">Transport</keyword>
<evidence type="ECO:0000313" key="12">
    <source>
        <dbReference type="Proteomes" id="UP000181917"/>
    </source>
</evidence>
<keyword evidence="4" id="KW-0997">Cell inner membrane</keyword>
<keyword evidence="12" id="KW-1185">Reference proteome</keyword>
<protein>
    <submittedName>
        <fullName evidence="11">Iron(III) transport system permease protein</fullName>
    </submittedName>
</protein>
<dbReference type="Gene3D" id="1.10.3720.10">
    <property type="entry name" value="MetI-like"/>
    <property type="match status" value="2"/>
</dbReference>
<feature type="transmembrane region" description="Helical" evidence="8">
    <location>
        <begin position="447"/>
        <end position="468"/>
    </location>
</feature>
<reference evidence="11 12" key="1">
    <citation type="submission" date="2016-10" db="EMBL/GenBank/DDBJ databases">
        <authorList>
            <person name="de Groot N.N."/>
        </authorList>
    </citation>
    <scope>NUCLEOTIDE SEQUENCE [LARGE SCALE GENOMIC DNA]</scope>
    <source>
        <strain evidence="11 12">DSM 20117</strain>
    </source>
</reference>
<keyword evidence="6 8" id="KW-1133">Transmembrane helix</keyword>
<feature type="domain" description="ABC transmembrane type-1" evidence="10">
    <location>
        <begin position="382"/>
        <end position="571"/>
    </location>
</feature>
<dbReference type="SUPFAM" id="SSF161098">
    <property type="entry name" value="MetI-like"/>
    <property type="match status" value="2"/>
</dbReference>
<evidence type="ECO:0000313" key="11">
    <source>
        <dbReference type="EMBL" id="SDQ53437.1"/>
    </source>
</evidence>
<evidence type="ECO:0000256" key="3">
    <source>
        <dbReference type="ARBA" id="ARBA00022475"/>
    </source>
</evidence>
<dbReference type="PANTHER" id="PTHR43357:SF3">
    <property type="entry name" value="FE(3+)-TRANSPORT SYSTEM PERMEASE PROTEIN FBPB 2"/>
    <property type="match status" value="1"/>
</dbReference>
<feature type="transmembrane region" description="Helical" evidence="8">
    <location>
        <begin position="82"/>
        <end position="106"/>
    </location>
</feature>
<dbReference type="GO" id="GO:0055085">
    <property type="term" value="P:transmembrane transport"/>
    <property type="evidence" value="ECO:0007669"/>
    <property type="project" value="InterPro"/>
</dbReference>
<feature type="compositionally biased region" description="Pro residues" evidence="9">
    <location>
        <begin position="57"/>
        <end position="68"/>
    </location>
</feature>